<name>A0A0V0HG59_SOLCH</name>
<dbReference type="AlphaFoldDB" id="A0A0V0HG59"/>
<dbReference type="EMBL" id="GEDG01021261">
    <property type="protein sequence ID" value="JAP18454.1"/>
    <property type="molecule type" value="Transcribed_RNA"/>
</dbReference>
<reference evidence="1" key="1">
    <citation type="submission" date="2015-12" db="EMBL/GenBank/DDBJ databases">
        <title>Gene expression during late stages of embryo sac development: a critical building block for successful pollen-pistil interactions.</title>
        <authorList>
            <person name="Liu Y."/>
            <person name="Joly V."/>
            <person name="Sabar M."/>
            <person name="Matton D.P."/>
        </authorList>
    </citation>
    <scope>NUCLEOTIDE SEQUENCE</scope>
</reference>
<accession>A0A0V0HG59</accession>
<proteinExistence type="predicted"/>
<sequence length="61" mass="7024">MTKRKMLFAVEHLLSQTLDRYLVMGISRNSRFIHKYSPNNAITASPVTFTIHHVNEEGQPP</sequence>
<evidence type="ECO:0000313" key="1">
    <source>
        <dbReference type="EMBL" id="JAP18454.1"/>
    </source>
</evidence>
<organism evidence="1">
    <name type="scientific">Solanum chacoense</name>
    <name type="common">Chaco potato</name>
    <dbReference type="NCBI Taxonomy" id="4108"/>
    <lineage>
        <taxon>Eukaryota</taxon>
        <taxon>Viridiplantae</taxon>
        <taxon>Streptophyta</taxon>
        <taxon>Embryophyta</taxon>
        <taxon>Tracheophyta</taxon>
        <taxon>Spermatophyta</taxon>
        <taxon>Magnoliopsida</taxon>
        <taxon>eudicotyledons</taxon>
        <taxon>Gunneridae</taxon>
        <taxon>Pentapetalae</taxon>
        <taxon>asterids</taxon>
        <taxon>lamiids</taxon>
        <taxon>Solanales</taxon>
        <taxon>Solanaceae</taxon>
        <taxon>Solanoideae</taxon>
        <taxon>Solaneae</taxon>
        <taxon>Solanum</taxon>
    </lineage>
</organism>
<protein>
    <submittedName>
        <fullName evidence="1">Putative ovule protein</fullName>
    </submittedName>
</protein>